<evidence type="ECO:0000313" key="4">
    <source>
        <dbReference type="Proteomes" id="UP000694845"/>
    </source>
</evidence>
<keyword evidence="2" id="KW-0472">Membrane</keyword>
<keyword evidence="2" id="KW-1133">Transmembrane helix</keyword>
<feature type="chain" id="PRO_5034350018" evidence="3">
    <location>
        <begin position="30"/>
        <end position="188"/>
    </location>
</feature>
<dbReference type="PANTHER" id="PTHR15191:SF3">
    <property type="entry name" value="PITUITARY TUMOR-TRANSFORMING GENE PROTEIN-BINDING FACTOR"/>
    <property type="match status" value="1"/>
</dbReference>
<sequence>MKNLLFSSAVFVCLACFCLEFGLISTANATTNTPPATTMPDTCSAHNGSCEKCVSFPGAKCFYCETTKICAKYPAQEIFPTKYCALSEARWGVCFLNFEALIIAMGVIGGVLLIGLVTCIYCCCCRSGSNRAKYAKEDAKFERKKAERKMHHEQKKAERKAKNDEIRRKYGLLKNEEEDSYTELTEHV</sequence>
<protein>
    <submittedName>
        <fullName evidence="5">Pituitary tumor-transforming gene 1 protein-interacting protein-like isoform X1</fullName>
    </submittedName>
</protein>
<feature type="signal peptide" evidence="3">
    <location>
        <begin position="1"/>
        <end position="29"/>
    </location>
</feature>
<dbReference type="GO" id="GO:0006606">
    <property type="term" value="P:protein import into nucleus"/>
    <property type="evidence" value="ECO:0007669"/>
    <property type="project" value="TreeGrafter"/>
</dbReference>
<dbReference type="PANTHER" id="PTHR15191">
    <property type="entry name" value="PROTEIN CBG20567"/>
    <property type="match status" value="1"/>
</dbReference>
<dbReference type="GO" id="GO:0005634">
    <property type="term" value="C:nucleus"/>
    <property type="evidence" value="ECO:0007669"/>
    <property type="project" value="TreeGrafter"/>
</dbReference>
<accession>A0A8B7XGC8</accession>
<dbReference type="KEGG" id="aplc:110973370"/>
<keyword evidence="3" id="KW-0732">Signal</keyword>
<gene>
    <name evidence="5" type="primary">LOC110973370</name>
</gene>
<evidence type="ECO:0000256" key="1">
    <source>
        <dbReference type="SAM" id="Coils"/>
    </source>
</evidence>
<dbReference type="RefSeq" id="XP_022079838.1">
    <property type="nucleotide sequence ID" value="XM_022224146.1"/>
</dbReference>
<dbReference type="AlphaFoldDB" id="A0A8B7XGC8"/>
<evidence type="ECO:0000256" key="3">
    <source>
        <dbReference type="SAM" id="SignalP"/>
    </source>
</evidence>
<reference evidence="5" key="1">
    <citation type="submission" date="2025-08" db="UniProtKB">
        <authorList>
            <consortium name="RefSeq"/>
        </authorList>
    </citation>
    <scope>IDENTIFICATION</scope>
</reference>
<proteinExistence type="predicted"/>
<dbReference type="InterPro" id="IPR052304">
    <property type="entry name" value="PTTG1IP"/>
</dbReference>
<dbReference type="GO" id="GO:0005737">
    <property type="term" value="C:cytoplasm"/>
    <property type="evidence" value="ECO:0007669"/>
    <property type="project" value="TreeGrafter"/>
</dbReference>
<keyword evidence="2" id="KW-0812">Transmembrane</keyword>
<name>A0A8B7XGC8_ACAPL</name>
<feature type="transmembrane region" description="Helical" evidence="2">
    <location>
        <begin position="100"/>
        <end position="124"/>
    </location>
</feature>
<dbReference type="Proteomes" id="UP000694845">
    <property type="component" value="Unplaced"/>
</dbReference>
<evidence type="ECO:0000313" key="5">
    <source>
        <dbReference type="RefSeq" id="XP_022079838.1"/>
    </source>
</evidence>
<dbReference type="GeneID" id="110973370"/>
<evidence type="ECO:0000256" key="2">
    <source>
        <dbReference type="SAM" id="Phobius"/>
    </source>
</evidence>
<dbReference type="Gene3D" id="1.20.5.100">
    <property type="entry name" value="Cytochrome c1, transmembrane anchor, C-terminal"/>
    <property type="match status" value="1"/>
</dbReference>
<keyword evidence="1" id="KW-0175">Coiled coil</keyword>
<dbReference type="OrthoDB" id="5829916at2759"/>
<keyword evidence="4" id="KW-1185">Reference proteome</keyword>
<organism evidence="4 5">
    <name type="scientific">Acanthaster planci</name>
    <name type="common">Crown-of-thorns starfish</name>
    <dbReference type="NCBI Taxonomy" id="133434"/>
    <lineage>
        <taxon>Eukaryota</taxon>
        <taxon>Metazoa</taxon>
        <taxon>Echinodermata</taxon>
        <taxon>Eleutherozoa</taxon>
        <taxon>Asterozoa</taxon>
        <taxon>Asteroidea</taxon>
        <taxon>Valvatacea</taxon>
        <taxon>Valvatida</taxon>
        <taxon>Acanthasteridae</taxon>
        <taxon>Acanthaster</taxon>
    </lineage>
</organism>
<feature type="coiled-coil region" evidence="1">
    <location>
        <begin position="136"/>
        <end position="163"/>
    </location>
</feature>